<dbReference type="RefSeq" id="WP_000392365.1">
    <property type="nucleotide sequence ID" value="NZ_AHNR02000004.1"/>
</dbReference>
<dbReference type="Pfam" id="PF13730">
    <property type="entry name" value="HTH_36"/>
    <property type="match status" value="1"/>
</dbReference>
<protein>
    <submittedName>
        <fullName evidence="2">DNA-binding helix-turn-helix protein</fullName>
    </submittedName>
</protein>
<evidence type="ECO:0000313" key="3">
    <source>
        <dbReference type="Proteomes" id="UP000001340"/>
    </source>
</evidence>
<evidence type="ECO:0000313" key="2">
    <source>
        <dbReference type="EMBL" id="EKR57204.1"/>
    </source>
</evidence>
<dbReference type="SUPFAM" id="SSF46785">
    <property type="entry name" value="Winged helix' DNA-binding domain"/>
    <property type="match status" value="1"/>
</dbReference>
<dbReference type="GO" id="GO:0003677">
    <property type="term" value="F:DNA binding"/>
    <property type="evidence" value="ECO:0007669"/>
    <property type="project" value="UniProtKB-KW"/>
</dbReference>
<accession>A0A0E2DBB4</accession>
<dbReference type="Gene3D" id="1.10.10.10">
    <property type="entry name" value="Winged helix-like DNA-binding domain superfamily/Winged helix DNA-binding domain"/>
    <property type="match status" value="1"/>
</dbReference>
<dbReference type="InterPro" id="IPR036390">
    <property type="entry name" value="WH_DNA-bd_sf"/>
</dbReference>
<keyword evidence="2" id="KW-0238">DNA-binding</keyword>
<comment type="caution">
    <text evidence="2">The sequence shown here is derived from an EMBL/GenBank/DDBJ whole genome shotgun (WGS) entry which is preliminary data.</text>
</comment>
<proteinExistence type="predicted"/>
<reference evidence="2 3" key="1">
    <citation type="submission" date="2012-10" db="EMBL/GenBank/DDBJ databases">
        <authorList>
            <person name="Harkins D.M."/>
            <person name="Durkin A.S."/>
            <person name="Brinkac L.M."/>
            <person name="Haft D.H."/>
            <person name="Selengut J.D."/>
            <person name="Sanka R."/>
            <person name="DePew J."/>
            <person name="Purushe J."/>
            <person name="Chanthongthip A."/>
            <person name="Lattana O."/>
            <person name="Phetsouvanh R."/>
            <person name="Newton P.N."/>
            <person name="Vinetz J.M."/>
            <person name="Sutton G.G."/>
            <person name="Nierman W.C."/>
            <person name="Fouts D.E."/>
        </authorList>
    </citation>
    <scope>NUCLEOTIDE SEQUENCE [LARGE SCALE GENOMIC DNA]</scope>
    <source>
        <strain evidence="2 3">UI 12758</strain>
    </source>
</reference>
<gene>
    <name evidence="2" type="ORF">LEP1GSC105_0155</name>
</gene>
<dbReference type="Proteomes" id="UP000001340">
    <property type="component" value="Unassembled WGS sequence"/>
</dbReference>
<feature type="compositionally biased region" description="Polar residues" evidence="1">
    <location>
        <begin position="109"/>
        <end position="122"/>
    </location>
</feature>
<dbReference type="AlphaFoldDB" id="A0A0E2DBB4"/>
<organism evidence="2 3">
    <name type="scientific">Leptospira interrogans str. UI 12758</name>
    <dbReference type="NCBI Taxonomy" id="1049938"/>
    <lineage>
        <taxon>Bacteria</taxon>
        <taxon>Pseudomonadati</taxon>
        <taxon>Spirochaetota</taxon>
        <taxon>Spirochaetia</taxon>
        <taxon>Leptospirales</taxon>
        <taxon>Leptospiraceae</taxon>
        <taxon>Leptospira</taxon>
    </lineage>
</organism>
<evidence type="ECO:0000256" key="1">
    <source>
        <dbReference type="SAM" id="MobiDB-lite"/>
    </source>
</evidence>
<dbReference type="EMBL" id="AHNR02000004">
    <property type="protein sequence ID" value="EKR57204.1"/>
    <property type="molecule type" value="Genomic_DNA"/>
</dbReference>
<sequence length="237" mass="26319">MEENYVGEFIPRAVINTKLSRGLRDLLAKITLLDIAGRCEGKGGCYAGNEYLATCLGIATTTVAKYISRLRKAGYIEQVSFDGRVRVIRSTLHDAVVNERAQYKISKTALANNPSQPRTNGQDRGVQQGRAAWDNRSVAVRTKEENKKTLNVSGPQKNKFEPTWNGLLDWSKGRITPSSYRTLENTKVNLNSNQLTVYSPVSKSLSIIISKYFSEEVKNKVDVKFSEVGVGEVKNVA</sequence>
<feature type="region of interest" description="Disordered" evidence="1">
    <location>
        <begin position="108"/>
        <end position="132"/>
    </location>
</feature>
<name>A0A0E2DBB4_LEPIR</name>
<dbReference type="InterPro" id="IPR036388">
    <property type="entry name" value="WH-like_DNA-bd_sf"/>
</dbReference>